<dbReference type="PANTHER" id="PTHR43245">
    <property type="entry name" value="BIFUNCTIONAL POLYMYXIN RESISTANCE PROTEIN ARNA"/>
    <property type="match status" value="1"/>
</dbReference>
<dbReference type="PANTHER" id="PTHR43245:SF13">
    <property type="entry name" value="UDP-D-APIOSE_UDP-D-XYLOSE SYNTHASE 2"/>
    <property type="match status" value="1"/>
</dbReference>
<dbReference type="Pfam" id="PF01370">
    <property type="entry name" value="Epimerase"/>
    <property type="match status" value="1"/>
</dbReference>
<evidence type="ECO:0000313" key="2">
    <source>
        <dbReference type="EMBL" id="AFV52185.1"/>
    </source>
</evidence>
<sequence>MTDQHLFGSVFAARSDRPLVTVLGGSGFIGSAVVDRLARLPVRLRVVARGRPALPARPVADVRFHAADLTNADAARAAVADADAVIHLAAHMGDGQSWRAAGEEPARLNADLMRVLIAPTGDVLPVVVFASTLQAESGAAAGASDYVRHKAEAEQVLLTATSAGRVRGIAIRPTTVYGRSPLSGSTGRGVISVLAGRAVAGEPITMWHDGSVQRDFLHVRDAAAAFVAALDHVEPLCGGHWPVGTGRQERLSEVFGAIARAAAERTGRPPVPVVTVPPPDFASAHDFHSPVVDFSAFPAVTGWGPEVSLAEGLRGVVDAAVDGTG</sequence>
<feature type="domain" description="NAD-dependent epimerase/dehydratase" evidence="1">
    <location>
        <begin position="20"/>
        <end position="243"/>
    </location>
</feature>
<name>K4NYV6_9PSEU</name>
<reference evidence="2" key="1">
    <citation type="journal article" date="2013" name="Proc. Natl. Acad. Sci. U.S.A.">
        <title>A new member of the 4-methylideneimidazole-5-one-containing aminomutase family from the enediyne kedarcidin biosynthetic pathway.</title>
        <authorList>
            <person name="Huang S.X."/>
            <person name="Lohman J.R."/>
            <person name="Huang T."/>
            <person name="Shen B."/>
        </authorList>
    </citation>
    <scope>NUCLEOTIDE SEQUENCE</scope>
    <source>
        <strain evidence="2">ATCC 53650</strain>
    </source>
</reference>
<dbReference type="SUPFAM" id="SSF51735">
    <property type="entry name" value="NAD(P)-binding Rossmann-fold domains"/>
    <property type="match status" value="1"/>
</dbReference>
<organism evidence="2">
    <name type="scientific">Streptoalloteichus sp. ATCC 53650</name>
    <dbReference type="NCBI Taxonomy" id="756733"/>
    <lineage>
        <taxon>Bacteria</taxon>
        <taxon>Bacillati</taxon>
        <taxon>Actinomycetota</taxon>
        <taxon>Actinomycetes</taxon>
        <taxon>Pseudonocardiales</taxon>
        <taxon>Pseudonocardiaceae</taxon>
        <taxon>Streptoalloteichus</taxon>
    </lineage>
</organism>
<dbReference type="InterPro" id="IPR036291">
    <property type="entry name" value="NAD(P)-bd_dom_sf"/>
</dbReference>
<dbReference type="AlphaFoldDB" id="K4NYV6"/>
<proteinExistence type="predicted"/>
<dbReference type="InterPro" id="IPR001509">
    <property type="entry name" value="Epimerase_deHydtase"/>
</dbReference>
<dbReference type="EMBL" id="JX679499">
    <property type="protein sequence ID" value="AFV52185.1"/>
    <property type="molecule type" value="Genomic_DNA"/>
</dbReference>
<accession>K4NYV6</accession>
<dbReference type="Gene3D" id="3.40.50.720">
    <property type="entry name" value="NAD(P)-binding Rossmann-like Domain"/>
    <property type="match status" value="1"/>
</dbReference>
<dbReference type="InterPro" id="IPR050177">
    <property type="entry name" value="Lipid_A_modif_metabolic_enz"/>
</dbReference>
<protein>
    <submittedName>
        <fullName evidence="2">NDP-hexose oxidoreductase</fullName>
    </submittedName>
</protein>
<evidence type="ECO:0000259" key="1">
    <source>
        <dbReference type="Pfam" id="PF01370"/>
    </source>
</evidence>